<dbReference type="Proteomes" id="UP001432062">
    <property type="component" value="Chromosome"/>
</dbReference>
<proteinExistence type="predicted"/>
<dbReference type="SMART" id="SM01209">
    <property type="entry name" value="GARS_A"/>
    <property type="match status" value="1"/>
</dbReference>
<keyword evidence="2 4" id="KW-0547">Nucleotide-binding</keyword>
<reference evidence="6" key="1">
    <citation type="submission" date="2022-10" db="EMBL/GenBank/DDBJ databases">
        <title>The complete genomes of actinobacterial strains from the NBC collection.</title>
        <authorList>
            <person name="Joergensen T.S."/>
            <person name="Alvarez Arevalo M."/>
            <person name="Sterndorff E.B."/>
            <person name="Faurdal D."/>
            <person name="Vuksanovic O."/>
            <person name="Mourched A.-S."/>
            <person name="Charusanti P."/>
            <person name="Shaw S."/>
            <person name="Blin K."/>
            <person name="Weber T."/>
        </authorList>
    </citation>
    <scope>NUCLEOTIDE SEQUENCE</scope>
    <source>
        <strain evidence="6">NBC_01482</strain>
    </source>
</reference>
<dbReference type="EMBL" id="CP109441">
    <property type="protein sequence ID" value="WUV43215.1"/>
    <property type="molecule type" value="Genomic_DNA"/>
</dbReference>
<gene>
    <name evidence="6" type="ORF">OG563_28780</name>
</gene>
<dbReference type="PANTHER" id="PTHR43585:SF2">
    <property type="entry name" value="ATP-GRASP ENZYME FSQD"/>
    <property type="match status" value="1"/>
</dbReference>
<dbReference type="PANTHER" id="PTHR43585">
    <property type="entry name" value="FUMIPYRROLE BIOSYNTHESIS PROTEIN C"/>
    <property type="match status" value="1"/>
</dbReference>
<dbReference type="InterPro" id="IPR041472">
    <property type="entry name" value="BL00235/CARNS1_N"/>
</dbReference>
<sequence>MSDAAGLPVGEFTGQTAQRIGRGSALGDTRPLLLVVNSGRDATYRGWTLQSMSQRYRLWLLSARPAEWELPYIVGQTFLDVLDGVEAAVAAAERLKEHGPIAGVVCYDEMRIVAAARLAERLGLPTATSAAVRSCHDKLLLRRHLGEVRSLPAADAAEARAAAARIGYPVIVKPRALAASEGVVKIDQPDQIEAGFGFATNAYANFGALATDDRGVLVEQYLDGPEVAVDAVVWRGRVRPAFISHKRQDLAPTFEETGHLVDAEDPLLRDAELLRVVQLAHTAAGFDHGVTHTEIRLTPDGPQLIELNARLGGDLITHVGLLATGIDLAAAAADVAADIEPDLTPRRRGVAAVRYLYPAYDLILEQVRIHHHLLPRHTWSVTPLAAPGTPLRRPPASFVKGRAALGYALADDVTTCQHALTELADAVEITGAPIPAAVAPRPSRARR</sequence>
<protein>
    <submittedName>
        <fullName evidence="6">ATP-grasp domain-containing protein</fullName>
    </submittedName>
</protein>
<evidence type="ECO:0000313" key="7">
    <source>
        <dbReference type="Proteomes" id="UP001432062"/>
    </source>
</evidence>
<evidence type="ECO:0000256" key="4">
    <source>
        <dbReference type="PROSITE-ProRule" id="PRU00409"/>
    </source>
</evidence>
<dbReference type="Gene3D" id="3.30.470.20">
    <property type="entry name" value="ATP-grasp fold, B domain"/>
    <property type="match status" value="1"/>
</dbReference>
<evidence type="ECO:0000256" key="2">
    <source>
        <dbReference type="ARBA" id="ARBA00022741"/>
    </source>
</evidence>
<feature type="domain" description="ATP-grasp" evidence="5">
    <location>
        <begin position="137"/>
        <end position="337"/>
    </location>
</feature>
<evidence type="ECO:0000256" key="3">
    <source>
        <dbReference type="ARBA" id="ARBA00022840"/>
    </source>
</evidence>
<dbReference type="InterPro" id="IPR011761">
    <property type="entry name" value="ATP-grasp"/>
</dbReference>
<dbReference type="Gene3D" id="3.40.50.20">
    <property type="match status" value="1"/>
</dbReference>
<dbReference type="Pfam" id="PF13535">
    <property type="entry name" value="ATP-grasp_4"/>
    <property type="match status" value="1"/>
</dbReference>
<organism evidence="6 7">
    <name type="scientific">Nocardia vinacea</name>
    <dbReference type="NCBI Taxonomy" id="96468"/>
    <lineage>
        <taxon>Bacteria</taxon>
        <taxon>Bacillati</taxon>
        <taxon>Actinomycetota</taxon>
        <taxon>Actinomycetes</taxon>
        <taxon>Mycobacteriales</taxon>
        <taxon>Nocardiaceae</taxon>
        <taxon>Nocardia</taxon>
    </lineage>
</organism>
<dbReference type="InterPro" id="IPR052032">
    <property type="entry name" value="ATP-dep_AA_Ligase"/>
</dbReference>
<keyword evidence="1" id="KW-0436">Ligase</keyword>
<dbReference type="RefSeq" id="WP_329405765.1">
    <property type="nucleotide sequence ID" value="NZ_CP109441.1"/>
</dbReference>
<evidence type="ECO:0000313" key="6">
    <source>
        <dbReference type="EMBL" id="WUV43215.1"/>
    </source>
</evidence>
<dbReference type="Pfam" id="PF18130">
    <property type="entry name" value="ATPgrasp_N"/>
    <property type="match status" value="1"/>
</dbReference>
<accession>A0ABZ1YJ26</accession>
<keyword evidence="7" id="KW-1185">Reference proteome</keyword>
<dbReference type="PROSITE" id="PS50975">
    <property type="entry name" value="ATP_GRASP"/>
    <property type="match status" value="1"/>
</dbReference>
<evidence type="ECO:0000259" key="5">
    <source>
        <dbReference type="PROSITE" id="PS50975"/>
    </source>
</evidence>
<keyword evidence="3 4" id="KW-0067">ATP-binding</keyword>
<evidence type="ECO:0000256" key="1">
    <source>
        <dbReference type="ARBA" id="ARBA00022598"/>
    </source>
</evidence>
<dbReference type="SUPFAM" id="SSF56059">
    <property type="entry name" value="Glutathione synthetase ATP-binding domain-like"/>
    <property type="match status" value="1"/>
</dbReference>
<name>A0ABZ1YJ26_9NOCA</name>